<sequence length="149" mass="17233">MLIVDQEESLPVNTIQLIVDQEKILVIQKYQSLLLVKDKENLKLLAKLEELKEELRHPMTKARLIKNLSPARLHHKTSTHSLTQSSPRPHNQHITMARLVSRTTINKKSRAGELARANQQIVGLKFIAKQANKERRKLEKIKTKLKELN</sequence>
<organism evidence="2">
    <name type="scientific">Puccinia triticina (isolate 1-1 / race 1 (BBBD))</name>
    <name type="common">Brown leaf rust fungus</name>
    <dbReference type="NCBI Taxonomy" id="630390"/>
    <lineage>
        <taxon>Eukaryota</taxon>
        <taxon>Fungi</taxon>
        <taxon>Dikarya</taxon>
        <taxon>Basidiomycota</taxon>
        <taxon>Pucciniomycotina</taxon>
        <taxon>Pucciniomycetes</taxon>
        <taxon>Pucciniales</taxon>
        <taxon>Pucciniaceae</taxon>
        <taxon>Puccinia</taxon>
    </lineage>
</organism>
<reference evidence="3 4" key="3">
    <citation type="journal article" date="2017" name="G3 (Bethesda)">
        <title>Comparative analysis highlights variable genome content of wheat rusts and divergence of the mating loci.</title>
        <authorList>
            <person name="Cuomo C.A."/>
            <person name="Bakkeren G."/>
            <person name="Khalil H.B."/>
            <person name="Panwar V."/>
            <person name="Joly D."/>
            <person name="Linning R."/>
            <person name="Sakthikumar S."/>
            <person name="Song X."/>
            <person name="Adiconis X."/>
            <person name="Fan L."/>
            <person name="Goldberg J.M."/>
            <person name="Levin J.Z."/>
            <person name="Young S."/>
            <person name="Zeng Q."/>
            <person name="Anikster Y."/>
            <person name="Bruce M."/>
            <person name="Wang M."/>
            <person name="Yin C."/>
            <person name="McCallum B."/>
            <person name="Szabo L.J."/>
            <person name="Hulbert S."/>
            <person name="Chen X."/>
            <person name="Fellers J.P."/>
        </authorList>
    </citation>
    <scope>NUCLEOTIDE SEQUENCE</scope>
    <source>
        <strain evidence="4">Isolate 1-1 / race 1 (BBBD)</strain>
        <strain evidence="3">isolate 1-1 / race 1 (BBBD)</strain>
    </source>
</reference>
<name>A0A180GD14_PUCT1</name>
<dbReference type="EMBL" id="ADAS02000104">
    <property type="protein sequence ID" value="OAV90338.1"/>
    <property type="molecule type" value="Genomic_DNA"/>
</dbReference>
<accession>A0A180GD14</accession>
<dbReference type="VEuPathDB" id="FungiDB:PTTG_07329"/>
<dbReference type="AlphaFoldDB" id="A0A180GD14"/>
<evidence type="ECO:0000313" key="2">
    <source>
        <dbReference type="EMBL" id="OAV90338.1"/>
    </source>
</evidence>
<evidence type="ECO:0000256" key="1">
    <source>
        <dbReference type="SAM" id="MobiDB-lite"/>
    </source>
</evidence>
<protein>
    <submittedName>
        <fullName evidence="2 3">Uncharacterized protein</fullName>
    </submittedName>
</protein>
<dbReference type="Proteomes" id="UP000005240">
    <property type="component" value="Unassembled WGS sequence"/>
</dbReference>
<proteinExistence type="predicted"/>
<evidence type="ECO:0000313" key="4">
    <source>
        <dbReference type="Proteomes" id="UP000005240"/>
    </source>
</evidence>
<dbReference type="EnsemblFungi" id="PTTG_07329-t43_1">
    <property type="protein sequence ID" value="PTTG_07329-t43_1-p1"/>
    <property type="gene ID" value="PTTG_07329"/>
</dbReference>
<gene>
    <name evidence="2" type="ORF">PTTG_07329</name>
</gene>
<feature type="compositionally biased region" description="Polar residues" evidence="1">
    <location>
        <begin position="79"/>
        <end position="93"/>
    </location>
</feature>
<reference evidence="2" key="2">
    <citation type="submission" date="2016-05" db="EMBL/GenBank/DDBJ databases">
        <title>Comparative analysis highlights variable genome content of wheat rusts and divergence of the mating loci.</title>
        <authorList>
            <person name="Cuomo C.A."/>
            <person name="Bakkeren G."/>
            <person name="Szabo L."/>
            <person name="Khalil H."/>
            <person name="Joly D."/>
            <person name="Goldberg J."/>
            <person name="Young S."/>
            <person name="Zeng Q."/>
            <person name="Fellers J."/>
        </authorList>
    </citation>
    <scope>NUCLEOTIDE SEQUENCE [LARGE SCALE GENOMIC DNA]</scope>
    <source>
        <strain evidence="2">1-1 BBBD Race 1</strain>
    </source>
</reference>
<evidence type="ECO:0000313" key="3">
    <source>
        <dbReference type="EnsemblFungi" id="PTTG_07329-t43_1-p1"/>
    </source>
</evidence>
<keyword evidence="4" id="KW-1185">Reference proteome</keyword>
<reference evidence="3" key="4">
    <citation type="submission" date="2025-05" db="UniProtKB">
        <authorList>
            <consortium name="EnsemblFungi"/>
        </authorList>
    </citation>
    <scope>IDENTIFICATION</scope>
    <source>
        <strain evidence="3">isolate 1-1 / race 1 (BBBD)</strain>
    </source>
</reference>
<feature type="region of interest" description="Disordered" evidence="1">
    <location>
        <begin position="73"/>
        <end position="93"/>
    </location>
</feature>
<reference evidence="2" key="1">
    <citation type="submission" date="2009-11" db="EMBL/GenBank/DDBJ databases">
        <authorList>
            <consortium name="The Broad Institute Genome Sequencing Platform"/>
            <person name="Ward D."/>
            <person name="Feldgarden M."/>
            <person name="Earl A."/>
            <person name="Young S.K."/>
            <person name="Zeng Q."/>
            <person name="Koehrsen M."/>
            <person name="Alvarado L."/>
            <person name="Berlin A."/>
            <person name="Bochicchio J."/>
            <person name="Borenstein D."/>
            <person name="Chapman S.B."/>
            <person name="Chen Z."/>
            <person name="Engels R."/>
            <person name="Freedman E."/>
            <person name="Gellesch M."/>
            <person name="Goldberg J."/>
            <person name="Griggs A."/>
            <person name="Gujja S."/>
            <person name="Heilman E."/>
            <person name="Heiman D."/>
            <person name="Hepburn T."/>
            <person name="Howarth C."/>
            <person name="Jen D."/>
            <person name="Larson L."/>
            <person name="Lewis B."/>
            <person name="Mehta T."/>
            <person name="Park D."/>
            <person name="Pearson M."/>
            <person name="Roberts A."/>
            <person name="Saif S."/>
            <person name="Shea T."/>
            <person name="Shenoy N."/>
            <person name="Sisk P."/>
            <person name="Stolte C."/>
            <person name="Sykes S."/>
            <person name="Thomson T."/>
            <person name="Walk T."/>
            <person name="White J."/>
            <person name="Yandava C."/>
            <person name="Izard J."/>
            <person name="Baranova O.V."/>
            <person name="Blanton J.M."/>
            <person name="Tanner A.C."/>
            <person name="Dewhirst F.E."/>
            <person name="Haas B."/>
            <person name="Nusbaum C."/>
            <person name="Birren B."/>
        </authorList>
    </citation>
    <scope>NUCLEOTIDE SEQUENCE [LARGE SCALE GENOMIC DNA]</scope>
    <source>
        <strain evidence="2">1-1 BBBD Race 1</strain>
    </source>
</reference>